<keyword evidence="1" id="KW-0479">Metal-binding</keyword>
<dbReference type="SUPFAM" id="SSF47473">
    <property type="entry name" value="EF-hand"/>
    <property type="match status" value="1"/>
</dbReference>
<dbReference type="PANTHER" id="PTHR11639">
    <property type="entry name" value="S100 CALCIUM-BINDING PROTEIN"/>
    <property type="match status" value="1"/>
</dbReference>
<reference evidence="4 5" key="1">
    <citation type="submission" date="2021-05" db="EMBL/GenBank/DDBJ databases">
        <authorList>
            <person name="Zahm M."/>
            <person name="Klopp C."/>
            <person name="Cabau C."/>
            <person name="Kuhl H."/>
            <person name="Suciu R."/>
            <person name="Ciorpac M."/>
            <person name="Holostenco D."/>
            <person name="Gessner J."/>
            <person name="Wuertz S."/>
            <person name="Hohne C."/>
            <person name="Stock M."/>
            <person name="Gislard M."/>
            <person name="Lluch J."/>
            <person name="Milhes M."/>
            <person name="Lampietro C."/>
            <person name="Lopez Roques C."/>
            <person name="Donnadieu C."/>
            <person name="Du K."/>
            <person name="Schartl M."/>
            <person name="Guiguen Y."/>
        </authorList>
    </citation>
    <scope>NUCLEOTIDE SEQUENCE [LARGE SCALE GENOMIC DNA]</scope>
    <source>
        <strain evidence="4">Hh-F2</strain>
        <tissue evidence="4">Blood</tissue>
    </source>
</reference>
<accession>A0ABR0YFI2</accession>
<dbReference type="SMART" id="SM01394">
    <property type="entry name" value="S_100"/>
    <property type="match status" value="1"/>
</dbReference>
<dbReference type="CDD" id="cd00213">
    <property type="entry name" value="S-100"/>
    <property type="match status" value="1"/>
</dbReference>
<keyword evidence="2" id="KW-0106">Calcium</keyword>
<dbReference type="InterPro" id="IPR002048">
    <property type="entry name" value="EF_hand_dom"/>
</dbReference>
<feature type="domain" description="EF-hand" evidence="3">
    <location>
        <begin position="71"/>
        <end position="106"/>
    </location>
</feature>
<evidence type="ECO:0000256" key="2">
    <source>
        <dbReference type="ARBA" id="ARBA00022837"/>
    </source>
</evidence>
<dbReference type="PROSITE" id="PS00018">
    <property type="entry name" value="EF_HAND_1"/>
    <property type="match status" value="1"/>
</dbReference>
<organism evidence="4 5">
    <name type="scientific">Huso huso</name>
    <name type="common">Beluga</name>
    <name type="synonym">Acipenser huso</name>
    <dbReference type="NCBI Taxonomy" id="61971"/>
    <lineage>
        <taxon>Eukaryota</taxon>
        <taxon>Metazoa</taxon>
        <taxon>Chordata</taxon>
        <taxon>Craniata</taxon>
        <taxon>Vertebrata</taxon>
        <taxon>Euteleostomi</taxon>
        <taxon>Actinopterygii</taxon>
        <taxon>Chondrostei</taxon>
        <taxon>Acipenseriformes</taxon>
        <taxon>Acipenseridae</taxon>
        <taxon>Huso</taxon>
    </lineage>
</organism>
<evidence type="ECO:0000256" key="1">
    <source>
        <dbReference type="ARBA" id="ARBA00022723"/>
    </source>
</evidence>
<dbReference type="Proteomes" id="UP001369086">
    <property type="component" value="Unassembled WGS sequence"/>
</dbReference>
<dbReference type="InterPro" id="IPR034325">
    <property type="entry name" value="S-100_dom"/>
</dbReference>
<dbReference type="InterPro" id="IPR013787">
    <property type="entry name" value="S100_Ca-bd_sub"/>
</dbReference>
<dbReference type="Pfam" id="PF01023">
    <property type="entry name" value="S_100"/>
    <property type="match status" value="1"/>
</dbReference>
<dbReference type="PROSITE" id="PS50222">
    <property type="entry name" value="EF_HAND_2"/>
    <property type="match status" value="1"/>
</dbReference>
<gene>
    <name evidence="4" type="ORF">HHUSO_G29808</name>
</gene>
<evidence type="ECO:0000313" key="4">
    <source>
        <dbReference type="EMBL" id="KAK6471405.1"/>
    </source>
</evidence>
<dbReference type="PANTHER" id="PTHR11639:SF130">
    <property type="entry name" value="PROTEIN S100-A11"/>
    <property type="match status" value="1"/>
</dbReference>
<comment type="caution">
    <text evidence="4">The sequence shown here is derived from an EMBL/GenBank/DDBJ whole genome shotgun (WGS) entry which is preliminary data.</text>
</comment>
<dbReference type="EMBL" id="JAHFZB010000032">
    <property type="protein sequence ID" value="KAK6471405.1"/>
    <property type="molecule type" value="Genomic_DNA"/>
</dbReference>
<evidence type="ECO:0000259" key="3">
    <source>
        <dbReference type="PROSITE" id="PS50222"/>
    </source>
</evidence>
<name>A0ABR0YFI2_HUSHU</name>
<keyword evidence="5" id="KW-1185">Reference proteome</keyword>
<dbReference type="InterPro" id="IPR011992">
    <property type="entry name" value="EF-hand-dom_pair"/>
</dbReference>
<dbReference type="InterPro" id="IPR018247">
    <property type="entry name" value="EF_Hand_1_Ca_BS"/>
</dbReference>
<dbReference type="Gene3D" id="1.10.238.10">
    <property type="entry name" value="EF-hand"/>
    <property type="match status" value="1"/>
</dbReference>
<sequence>MDLLRLAAWCCRLSQGSRTTLTSNAMEAAINTLVNQFKTFAGNDGKDETLSKEEFKSLVTSQLPTLVKNGSDPAVIEGLMNSLDQNNDGELTFMEFWQLIGRLANKLGGYSQ</sequence>
<protein>
    <submittedName>
        <fullName evidence="4">Protein S100-A11-like</fullName>
    </submittedName>
</protein>
<evidence type="ECO:0000313" key="5">
    <source>
        <dbReference type="Proteomes" id="UP001369086"/>
    </source>
</evidence>
<proteinExistence type="predicted"/>